<protein>
    <recommendedName>
        <fullName evidence="4">PDZ domain-containing protein</fullName>
    </recommendedName>
</protein>
<evidence type="ECO:0000256" key="1">
    <source>
        <dbReference type="ARBA" id="ARBA00010541"/>
    </source>
</evidence>
<sequence>MSTRSSKRKRKAEQPETEPAAEAAAAPMDIDSRLNPNSHATANGTAQGGWLQTIENAVKSIVSIRFSQVSSFDTEHAETSEASGFVVDAIQGIILTNRHVACAGPFVGEAVFHDHEEVPVFPIYRDPIHDFGFLKFDPKKVKYMRVQQIELAPQLAKIGLDIKVVGNDAGEKLSILSGQISRLDRNAPDYGELSYNDFNTFYLQAASSTSGGSSGSPVLEIGGRAVALQAGGRTQAATDFFFPLDRVKRCLEMLQADQHVSRGTITTQFLFRPFDECRRLGLQDTTEAMVRSADSTEIGMLVCETVVPKGPAWELLEEGDVLISVDNVIVTKFVPLEAKLDDSVGKKVSIKIERGGEPMEFEITVKDLHSITPDRYVEVGGAKVNNLSYQLARQFCVPVEGVHVCAASGMLKFDNSSSEHGWIVSSVDAKPTPNLDAFIDAIRSVPDRSRVPVTYYSIADVHTVNLTIVSMERHWAGFRMAVRNDKTGLWDYTDLGEPIPPKTIEPSTATFAELDESLGEARNLFKCMVKVSFYMPMRLDGYPRSRKQGAGVIVDAKLGIIVVGRNIVPFSRGDISITFADSLIIPGKVVFLHPTHNITFISYDPALIAETPVVSAVASDVELVQGHKVSFVALNHNYRPVCVETTVTDITSVMIPQNSTPRFRAINFDAITLDTPLAQQCSSGILADGQGRIQGLWLSFLGERNTNNADMEYHMGAKFRIVTPILAKLQERAAQMNTNSPSIDIPPIVIRGLTVEFTPIQMAQARHMGVSDDWMRKVESANPHRRQLFMVRRVEAGGETSKFLKELDLVLSVDGKCVTRIEEVDVGKEWRDEVEIVLLRDKEEMTVRVPTEILDGEGTTRAVVWAGAMFQEPHRAVLHQSKSLPSRVYVSNRSKGSPAYMYGLGSTQWITHVNGHPTPDLDAFIKAVSTLPADNEYVRVKTVTFDNVPLVLSIKNNVHYFPTVEVVRDESAGLCGWTQKVIG</sequence>
<dbReference type="CDD" id="cd06786">
    <property type="entry name" value="cpPDZ1_ScNma111-like"/>
    <property type="match status" value="1"/>
</dbReference>
<dbReference type="AlphaFoldDB" id="A0A507F9V2"/>
<dbReference type="InterPro" id="IPR025926">
    <property type="entry name" value="PDZ-like_dom"/>
</dbReference>
<keyword evidence="2" id="KW-0677">Repeat</keyword>
<name>A0A507F9V2_9FUNG</name>
<dbReference type="OrthoDB" id="4217619at2759"/>
<dbReference type="Gene3D" id="2.30.42.10">
    <property type="match status" value="2"/>
</dbReference>
<feature type="region of interest" description="Disordered" evidence="3">
    <location>
        <begin position="1"/>
        <end position="46"/>
    </location>
</feature>
<dbReference type="Gene3D" id="2.40.10.10">
    <property type="entry name" value="Trypsin-like serine proteases"/>
    <property type="match status" value="2"/>
</dbReference>
<keyword evidence="6" id="KW-1185">Reference proteome</keyword>
<feature type="domain" description="PDZ" evidence="4">
    <location>
        <begin position="278"/>
        <end position="356"/>
    </location>
</feature>
<dbReference type="SMART" id="SM00228">
    <property type="entry name" value="PDZ"/>
    <property type="match status" value="3"/>
</dbReference>
<dbReference type="InterPro" id="IPR001940">
    <property type="entry name" value="Peptidase_S1C"/>
</dbReference>
<evidence type="ECO:0000313" key="6">
    <source>
        <dbReference type="Proteomes" id="UP000320333"/>
    </source>
</evidence>
<dbReference type="PANTHER" id="PTHR46366">
    <property type="entry name" value="PRO-APOPTOTIC SERINE PROTEASE NMA111"/>
    <property type="match status" value="1"/>
</dbReference>
<dbReference type="Proteomes" id="UP000320333">
    <property type="component" value="Unassembled WGS sequence"/>
</dbReference>
<evidence type="ECO:0000259" key="4">
    <source>
        <dbReference type="SMART" id="SM00228"/>
    </source>
</evidence>
<dbReference type="GO" id="GO:0004252">
    <property type="term" value="F:serine-type endopeptidase activity"/>
    <property type="evidence" value="ECO:0007669"/>
    <property type="project" value="InterPro"/>
</dbReference>
<dbReference type="Pfam" id="PF12812">
    <property type="entry name" value="PDZ_1"/>
    <property type="match status" value="2"/>
</dbReference>
<proteinExistence type="inferred from homology"/>
<evidence type="ECO:0000313" key="5">
    <source>
        <dbReference type="EMBL" id="TPX72058.1"/>
    </source>
</evidence>
<dbReference type="SUPFAM" id="SSF50494">
    <property type="entry name" value="Trypsin-like serine proteases"/>
    <property type="match status" value="2"/>
</dbReference>
<dbReference type="PANTHER" id="PTHR46366:SF8">
    <property type="entry name" value="PRO-APOPTOTIC SERINE PROTEASE NMA111"/>
    <property type="match status" value="1"/>
</dbReference>
<dbReference type="CDD" id="cd06719">
    <property type="entry name" value="PDZ2-4_Nma111p-like"/>
    <property type="match status" value="1"/>
</dbReference>
<feature type="domain" description="PDZ" evidence="4">
    <location>
        <begin position="864"/>
        <end position="946"/>
    </location>
</feature>
<feature type="domain" description="PDZ" evidence="4">
    <location>
        <begin position="751"/>
        <end position="842"/>
    </location>
</feature>
<dbReference type="GO" id="GO:0006508">
    <property type="term" value="P:proteolysis"/>
    <property type="evidence" value="ECO:0007669"/>
    <property type="project" value="InterPro"/>
</dbReference>
<evidence type="ECO:0000256" key="2">
    <source>
        <dbReference type="ARBA" id="ARBA00022737"/>
    </source>
</evidence>
<dbReference type="InterPro" id="IPR043504">
    <property type="entry name" value="Peptidase_S1_PA_chymotrypsin"/>
</dbReference>
<comment type="caution">
    <text evidence="5">The sequence shown here is derived from an EMBL/GenBank/DDBJ whole genome shotgun (WGS) entry which is preliminary data.</text>
</comment>
<comment type="similarity">
    <text evidence="1">Belongs to the peptidase S1C family.</text>
</comment>
<dbReference type="EMBL" id="QEAP01000232">
    <property type="protein sequence ID" value="TPX72058.1"/>
    <property type="molecule type" value="Genomic_DNA"/>
</dbReference>
<dbReference type="InterPro" id="IPR009003">
    <property type="entry name" value="Peptidase_S1_PA"/>
</dbReference>
<gene>
    <name evidence="5" type="ORF">CcCBS67573_g05939</name>
</gene>
<dbReference type="Pfam" id="PF13365">
    <property type="entry name" value="Trypsin_2"/>
    <property type="match status" value="1"/>
</dbReference>
<dbReference type="Gene3D" id="2.40.10.120">
    <property type="match status" value="1"/>
</dbReference>
<reference evidence="5 6" key="1">
    <citation type="journal article" date="2019" name="Sci. Rep.">
        <title>Comparative genomics of chytrid fungi reveal insights into the obligate biotrophic and pathogenic lifestyle of Synchytrium endobioticum.</title>
        <authorList>
            <person name="van de Vossenberg B.T.L.H."/>
            <person name="Warris S."/>
            <person name="Nguyen H.D.T."/>
            <person name="van Gent-Pelzer M.P.E."/>
            <person name="Joly D.L."/>
            <person name="van de Geest H.C."/>
            <person name="Bonants P.J.M."/>
            <person name="Smith D.S."/>
            <person name="Levesque C.A."/>
            <person name="van der Lee T.A.J."/>
        </authorList>
    </citation>
    <scope>NUCLEOTIDE SEQUENCE [LARGE SCALE GENOMIC DNA]</scope>
    <source>
        <strain evidence="5 6">CBS 675.73</strain>
    </source>
</reference>
<feature type="compositionally biased region" description="Basic residues" evidence="3">
    <location>
        <begin position="1"/>
        <end position="11"/>
    </location>
</feature>
<feature type="compositionally biased region" description="Polar residues" evidence="3">
    <location>
        <begin position="34"/>
        <end position="45"/>
    </location>
</feature>
<evidence type="ECO:0000256" key="3">
    <source>
        <dbReference type="SAM" id="MobiDB-lite"/>
    </source>
</evidence>
<dbReference type="InterPro" id="IPR036034">
    <property type="entry name" value="PDZ_sf"/>
</dbReference>
<accession>A0A507F9V2</accession>
<feature type="compositionally biased region" description="Low complexity" evidence="3">
    <location>
        <begin position="17"/>
        <end position="27"/>
    </location>
</feature>
<organism evidence="5 6">
    <name type="scientific">Chytriomyces confervae</name>
    <dbReference type="NCBI Taxonomy" id="246404"/>
    <lineage>
        <taxon>Eukaryota</taxon>
        <taxon>Fungi</taxon>
        <taxon>Fungi incertae sedis</taxon>
        <taxon>Chytridiomycota</taxon>
        <taxon>Chytridiomycota incertae sedis</taxon>
        <taxon>Chytridiomycetes</taxon>
        <taxon>Chytridiales</taxon>
        <taxon>Chytriomycetaceae</taxon>
        <taxon>Chytriomyces</taxon>
    </lineage>
</organism>
<dbReference type="PRINTS" id="PR00834">
    <property type="entry name" value="PROTEASES2C"/>
</dbReference>
<dbReference type="InterPro" id="IPR001478">
    <property type="entry name" value="PDZ"/>
</dbReference>
<dbReference type="STRING" id="246404.A0A507F9V2"/>
<dbReference type="SUPFAM" id="SSF50156">
    <property type="entry name" value="PDZ domain-like"/>
    <property type="match status" value="3"/>
</dbReference>